<proteinExistence type="predicted"/>
<dbReference type="Pfam" id="PF00583">
    <property type="entry name" value="Acetyltransf_1"/>
    <property type="match status" value="1"/>
</dbReference>
<accession>A0A0W0GL02</accession>
<dbReference type="EMBL" id="LFDV01000001">
    <property type="protein sequence ID" value="KTB49238.1"/>
    <property type="molecule type" value="Genomic_DNA"/>
</dbReference>
<evidence type="ECO:0000256" key="1">
    <source>
        <dbReference type="ARBA" id="ARBA00022679"/>
    </source>
</evidence>
<dbReference type="InterPro" id="IPR000182">
    <property type="entry name" value="GNAT_dom"/>
</dbReference>
<evidence type="ECO:0000259" key="3">
    <source>
        <dbReference type="PROSITE" id="PS51186"/>
    </source>
</evidence>
<dbReference type="InterPro" id="IPR050832">
    <property type="entry name" value="Bact_Acetyltransf"/>
</dbReference>
<dbReference type="RefSeq" id="WP_058437774.1">
    <property type="nucleotide sequence ID" value="NZ_KQ758903.1"/>
</dbReference>
<feature type="domain" description="N-acetyltransferase" evidence="3">
    <location>
        <begin position="3"/>
        <end position="144"/>
    </location>
</feature>
<protein>
    <submittedName>
        <fullName evidence="4">Acetyltransferase</fullName>
    </submittedName>
</protein>
<keyword evidence="2" id="KW-0012">Acyltransferase</keyword>
<dbReference type="InterPro" id="IPR016181">
    <property type="entry name" value="Acyl_CoA_acyltransferase"/>
</dbReference>
<dbReference type="STRING" id="1217799.DEALK_01500"/>
<dbReference type="OrthoDB" id="1821130at2"/>
<dbReference type="Gene3D" id="3.40.630.30">
    <property type="match status" value="1"/>
</dbReference>
<dbReference type="PROSITE" id="PS51186">
    <property type="entry name" value="GNAT"/>
    <property type="match status" value="1"/>
</dbReference>
<sequence length="144" mass="15814">MQTLLRPLTAAAYDQAIALWQACEGIGLSDADSRCGITKYLERNPGCSFGAWDGERLVGTILGGHDGRRGYIHHLAVHPDYRKRGIGRRLAEATLSALKAEGINKCHLFIFNDNAEGIGFWESLGWTLRKDISVISLVLEKGTC</sequence>
<gene>
    <name evidence="4" type="ORF">DEALK_01500</name>
</gene>
<evidence type="ECO:0000256" key="2">
    <source>
        <dbReference type="ARBA" id="ARBA00023315"/>
    </source>
</evidence>
<evidence type="ECO:0000313" key="4">
    <source>
        <dbReference type="EMBL" id="KTB49238.1"/>
    </source>
</evidence>
<comment type="caution">
    <text evidence="4">The sequence shown here is derived from an EMBL/GenBank/DDBJ whole genome shotgun (WGS) entry which is preliminary data.</text>
</comment>
<dbReference type="PANTHER" id="PTHR43877">
    <property type="entry name" value="AMINOALKYLPHOSPHONATE N-ACETYLTRANSFERASE-RELATED-RELATED"/>
    <property type="match status" value="1"/>
</dbReference>
<reference evidence="4 5" key="1">
    <citation type="submission" date="2015-06" db="EMBL/GenBank/DDBJ databases">
        <title>Genome sequence of the organohalide-respiring Dehalogenimonas alkenigignens type strain (IP3-3T).</title>
        <authorList>
            <person name="Key T.A."/>
            <person name="Richmond D.P."/>
            <person name="Bowman K.S."/>
            <person name="Cho Y.-J."/>
            <person name="Chun J."/>
            <person name="da Costa M.S."/>
            <person name="Rainey F.A."/>
            <person name="Moe W.M."/>
        </authorList>
    </citation>
    <scope>NUCLEOTIDE SEQUENCE [LARGE SCALE GENOMIC DNA]</scope>
    <source>
        <strain evidence="4 5">IP3-3</strain>
    </source>
</reference>
<dbReference type="GO" id="GO:0016747">
    <property type="term" value="F:acyltransferase activity, transferring groups other than amino-acyl groups"/>
    <property type="evidence" value="ECO:0007669"/>
    <property type="project" value="InterPro"/>
</dbReference>
<dbReference type="CDD" id="cd04301">
    <property type="entry name" value="NAT_SF"/>
    <property type="match status" value="1"/>
</dbReference>
<organism evidence="4 5">
    <name type="scientific">Dehalogenimonas alkenigignens</name>
    <dbReference type="NCBI Taxonomy" id="1217799"/>
    <lineage>
        <taxon>Bacteria</taxon>
        <taxon>Bacillati</taxon>
        <taxon>Chloroflexota</taxon>
        <taxon>Dehalococcoidia</taxon>
        <taxon>Dehalococcoidales</taxon>
        <taxon>Dehalococcoidaceae</taxon>
        <taxon>Dehalogenimonas</taxon>
    </lineage>
</organism>
<dbReference type="SUPFAM" id="SSF55729">
    <property type="entry name" value="Acyl-CoA N-acyltransferases (Nat)"/>
    <property type="match status" value="1"/>
</dbReference>
<dbReference type="AlphaFoldDB" id="A0A0W0GL02"/>
<dbReference type="Proteomes" id="UP000053947">
    <property type="component" value="Unassembled WGS sequence"/>
</dbReference>
<name>A0A0W0GL02_9CHLR</name>
<keyword evidence="1 4" id="KW-0808">Transferase</keyword>
<evidence type="ECO:0000313" key="5">
    <source>
        <dbReference type="Proteomes" id="UP000053947"/>
    </source>
</evidence>
<keyword evidence="5" id="KW-1185">Reference proteome</keyword>